<dbReference type="OrthoDB" id="9781789at2"/>
<dbReference type="SUPFAM" id="SSF51621">
    <property type="entry name" value="Phosphoenolpyruvate/pyruvate domain"/>
    <property type="match status" value="1"/>
</dbReference>
<evidence type="ECO:0000313" key="11">
    <source>
        <dbReference type="EMBL" id="TFH94535.1"/>
    </source>
</evidence>
<evidence type="ECO:0000256" key="7">
    <source>
        <dbReference type="HAMAP-Rule" id="MF_00156"/>
    </source>
</evidence>
<keyword evidence="4 7" id="KW-0566">Pantothenate biosynthesis</keyword>
<dbReference type="STRING" id="1122973.GCA_000379925_01108"/>
<evidence type="ECO:0000256" key="4">
    <source>
        <dbReference type="ARBA" id="ARBA00022655"/>
    </source>
</evidence>
<dbReference type="GO" id="GO:0000287">
    <property type="term" value="F:magnesium ion binding"/>
    <property type="evidence" value="ECO:0007669"/>
    <property type="project" value="TreeGrafter"/>
</dbReference>
<dbReference type="RefSeq" id="WP_134849015.1">
    <property type="nucleotide sequence ID" value="NZ_CP197400.1"/>
</dbReference>
<keyword evidence="11" id="KW-0489">Methyltransferase</keyword>
<keyword evidence="12" id="KW-1185">Reference proteome</keyword>
<evidence type="ECO:0000256" key="3">
    <source>
        <dbReference type="ARBA" id="ARBA00011424"/>
    </source>
</evidence>
<comment type="subunit">
    <text evidence="3 7">Homodecamer; pentamer of dimers.</text>
</comment>
<accession>A0A4Y8WPZ4</accession>
<comment type="cofactor">
    <cofactor evidence="7 10">
        <name>Mg(2+)</name>
        <dbReference type="ChEBI" id="CHEBI:18420"/>
    </cofactor>
    <text evidence="7 10">Binds 1 Mg(2+) ion per subunit.</text>
</comment>
<comment type="catalytic activity">
    <reaction evidence="7">
        <text>(6R)-5,10-methylene-5,6,7,8-tetrahydrofolate + 3-methyl-2-oxobutanoate + H2O = 2-dehydropantoate + (6S)-5,6,7,8-tetrahydrofolate</text>
        <dbReference type="Rhea" id="RHEA:11824"/>
        <dbReference type="ChEBI" id="CHEBI:11561"/>
        <dbReference type="ChEBI" id="CHEBI:11851"/>
        <dbReference type="ChEBI" id="CHEBI:15377"/>
        <dbReference type="ChEBI" id="CHEBI:15636"/>
        <dbReference type="ChEBI" id="CHEBI:57453"/>
        <dbReference type="EC" id="2.1.2.11"/>
    </reaction>
</comment>
<evidence type="ECO:0000256" key="9">
    <source>
        <dbReference type="PIRSR" id="PIRSR000388-2"/>
    </source>
</evidence>
<dbReference type="GO" id="GO:0003864">
    <property type="term" value="F:3-methyl-2-oxobutanoate hydroxymethyltransferase activity"/>
    <property type="evidence" value="ECO:0007669"/>
    <property type="project" value="UniProtKB-UniRule"/>
</dbReference>
<evidence type="ECO:0000256" key="6">
    <source>
        <dbReference type="ARBA" id="ARBA00056497"/>
    </source>
</evidence>
<evidence type="ECO:0000256" key="5">
    <source>
        <dbReference type="ARBA" id="ARBA00022679"/>
    </source>
</evidence>
<feature type="binding site" evidence="7 10">
    <location>
        <position position="53"/>
    </location>
    <ligand>
        <name>Mg(2+)</name>
        <dbReference type="ChEBI" id="CHEBI:18420"/>
    </ligand>
</feature>
<dbReference type="GO" id="GO:0005737">
    <property type="term" value="C:cytoplasm"/>
    <property type="evidence" value="ECO:0007669"/>
    <property type="project" value="UniProtKB-SubCell"/>
</dbReference>
<dbReference type="InterPro" id="IPR003700">
    <property type="entry name" value="Pantoate_hydroxy_MeTrfase"/>
</dbReference>
<feature type="binding site" evidence="7 9">
    <location>
        <begin position="53"/>
        <end position="54"/>
    </location>
    <ligand>
        <name>3-methyl-2-oxobutanoate</name>
        <dbReference type="ChEBI" id="CHEBI:11851"/>
    </ligand>
</feature>
<feature type="binding site" evidence="7 9">
    <location>
        <position position="122"/>
    </location>
    <ligand>
        <name>3-methyl-2-oxobutanoate</name>
        <dbReference type="ChEBI" id="CHEBI:11851"/>
    </ligand>
</feature>
<dbReference type="GO" id="GO:0015940">
    <property type="term" value="P:pantothenate biosynthetic process"/>
    <property type="evidence" value="ECO:0007669"/>
    <property type="project" value="UniProtKB-UniRule"/>
</dbReference>
<keyword evidence="5 7" id="KW-0808">Transferase</keyword>
<evidence type="ECO:0000313" key="12">
    <source>
        <dbReference type="Proteomes" id="UP000297225"/>
    </source>
</evidence>
<dbReference type="PANTHER" id="PTHR20881:SF0">
    <property type="entry name" value="3-METHYL-2-OXOBUTANOATE HYDROXYMETHYLTRANSFERASE"/>
    <property type="match status" value="1"/>
</dbReference>
<dbReference type="NCBIfam" id="NF001452">
    <property type="entry name" value="PRK00311.1"/>
    <property type="match status" value="1"/>
</dbReference>
<dbReference type="InterPro" id="IPR040442">
    <property type="entry name" value="Pyrv_kinase-like_dom_sf"/>
</dbReference>
<gene>
    <name evidence="7 11" type="primary">panB</name>
    <name evidence="11" type="ORF">E4P47_07080</name>
</gene>
<dbReference type="GO" id="GO:0032259">
    <property type="term" value="P:methylation"/>
    <property type="evidence" value="ECO:0007669"/>
    <property type="project" value="UniProtKB-KW"/>
</dbReference>
<comment type="caution">
    <text evidence="11">The sequence shown here is derived from an EMBL/GenBank/DDBJ whole genome shotgun (WGS) entry which is preliminary data.</text>
</comment>
<dbReference type="GO" id="GO:0008168">
    <property type="term" value="F:methyltransferase activity"/>
    <property type="evidence" value="ECO:0007669"/>
    <property type="project" value="UniProtKB-KW"/>
</dbReference>
<dbReference type="NCBIfam" id="TIGR00222">
    <property type="entry name" value="panB"/>
    <property type="match status" value="1"/>
</dbReference>
<comment type="pathway">
    <text evidence="1 7">Cofactor biosynthesis; (R)-pantothenate biosynthesis; (R)-pantoate from 3-methyl-2-oxobutanoate: step 1/2.</text>
</comment>
<reference evidence="11 12" key="1">
    <citation type="submission" date="2019-03" db="EMBL/GenBank/DDBJ databases">
        <title>Porphyromonas levii Isolated from the Uterus of Dairy Cows.</title>
        <authorList>
            <person name="Francis A.M."/>
        </authorList>
    </citation>
    <scope>NUCLEOTIDE SEQUENCE [LARGE SCALE GENOMIC DNA]</scope>
    <source>
        <strain evidence="11 12">AF5678</strain>
    </source>
</reference>
<keyword evidence="7 10" id="KW-0479">Metal-binding</keyword>
<dbReference type="EC" id="2.1.2.11" evidence="7"/>
<dbReference type="Gene3D" id="3.20.20.60">
    <property type="entry name" value="Phosphoenolpyruvate-binding domains"/>
    <property type="match status" value="1"/>
</dbReference>
<evidence type="ECO:0000256" key="8">
    <source>
        <dbReference type="PIRSR" id="PIRSR000388-1"/>
    </source>
</evidence>
<dbReference type="PIRSF" id="PIRSF000388">
    <property type="entry name" value="Pantoate_hydroxy_MeTrfase"/>
    <property type="match status" value="1"/>
</dbReference>
<evidence type="ECO:0000256" key="10">
    <source>
        <dbReference type="PIRSR" id="PIRSR000388-3"/>
    </source>
</evidence>
<dbReference type="UniPathway" id="UPA00028">
    <property type="reaction ID" value="UER00003"/>
</dbReference>
<dbReference type="CDD" id="cd06557">
    <property type="entry name" value="KPHMT-like"/>
    <property type="match status" value="1"/>
</dbReference>
<feature type="binding site" evidence="7 9">
    <location>
        <position position="92"/>
    </location>
    <ligand>
        <name>3-methyl-2-oxobutanoate</name>
        <dbReference type="ChEBI" id="CHEBI:11851"/>
    </ligand>
</feature>
<dbReference type="Pfam" id="PF02548">
    <property type="entry name" value="Pantoate_transf"/>
    <property type="match status" value="1"/>
</dbReference>
<dbReference type="EMBL" id="SPNC01000111">
    <property type="protein sequence ID" value="TFH94535.1"/>
    <property type="molecule type" value="Genomic_DNA"/>
</dbReference>
<dbReference type="InterPro" id="IPR015813">
    <property type="entry name" value="Pyrv/PenolPyrv_kinase-like_dom"/>
</dbReference>
<sequence>MGNYLSTDKKKITATRFTAMKGQGEKIAMLTAYDYTMARLLDEAGVDSLLVGDSASNVMIGNATTLPITLDEMIYHARCVANGAKHAFVVADMPFGTVHGDPMVALSCAIRMMKESGVDAIKVEGGAQIMDSLKIILDAGIPIVAHLGLTPQSVNKLGGYSVQAKEEAEAEQLLRDAQMVEGLGCCGLVLEKIPSELAKKVTETISIPTIGIGAGNATDGQVLVSADMLGMNMGFKPKFLRHFAEIGEAIQGAVVDYCNEVKAGSFPNESESY</sequence>
<feature type="binding site" evidence="7 10">
    <location>
        <position position="124"/>
    </location>
    <ligand>
        <name>Mg(2+)</name>
        <dbReference type="ChEBI" id="CHEBI:18420"/>
    </ligand>
</feature>
<feature type="binding site" evidence="7 10">
    <location>
        <position position="92"/>
    </location>
    <ligand>
        <name>Mg(2+)</name>
        <dbReference type="ChEBI" id="CHEBI:18420"/>
    </ligand>
</feature>
<dbReference type="HAMAP" id="MF_00156">
    <property type="entry name" value="PanB"/>
    <property type="match status" value="1"/>
</dbReference>
<proteinExistence type="inferred from homology"/>
<evidence type="ECO:0000256" key="2">
    <source>
        <dbReference type="ARBA" id="ARBA00008676"/>
    </source>
</evidence>
<comment type="subcellular location">
    <subcellularLocation>
        <location evidence="7">Cytoplasm</location>
    </subcellularLocation>
</comment>
<keyword evidence="7" id="KW-0963">Cytoplasm</keyword>
<dbReference type="Proteomes" id="UP000297225">
    <property type="component" value="Unassembled WGS sequence"/>
</dbReference>
<dbReference type="FunFam" id="3.20.20.60:FF:000003">
    <property type="entry name" value="3-methyl-2-oxobutanoate hydroxymethyltransferase"/>
    <property type="match status" value="1"/>
</dbReference>
<dbReference type="AlphaFoldDB" id="A0A4Y8WPZ4"/>
<feature type="active site" description="Proton acceptor" evidence="7 8">
    <location>
        <position position="191"/>
    </location>
</feature>
<comment type="function">
    <text evidence="6 7">Catalyzes the reversible reaction in which hydroxymethyl group from 5,10-methylenetetrahydrofolate is transferred onto alpha-ketoisovalerate to form ketopantoate.</text>
</comment>
<organism evidence="11 12">
    <name type="scientific">Porphyromonas levii</name>
    <dbReference type="NCBI Taxonomy" id="28114"/>
    <lineage>
        <taxon>Bacteria</taxon>
        <taxon>Pseudomonadati</taxon>
        <taxon>Bacteroidota</taxon>
        <taxon>Bacteroidia</taxon>
        <taxon>Bacteroidales</taxon>
        <taxon>Porphyromonadaceae</taxon>
        <taxon>Porphyromonas</taxon>
    </lineage>
</organism>
<evidence type="ECO:0000256" key="1">
    <source>
        <dbReference type="ARBA" id="ARBA00005033"/>
    </source>
</evidence>
<keyword evidence="7 10" id="KW-0460">Magnesium</keyword>
<comment type="similarity">
    <text evidence="2 7">Belongs to the PanB family.</text>
</comment>
<protein>
    <recommendedName>
        <fullName evidence="7">3-methyl-2-oxobutanoate hydroxymethyltransferase</fullName>
        <ecNumber evidence="7">2.1.2.11</ecNumber>
    </recommendedName>
    <alternativeName>
        <fullName evidence="7">Ketopantoate hydroxymethyltransferase</fullName>
        <shortName evidence="7">KPHMT</shortName>
    </alternativeName>
</protein>
<dbReference type="PANTHER" id="PTHR20881">
    <property type="entry name" value="3-METHYL-2-OXOBUTANOATE HYDROXYMETHYLTRANSFERASE"/>
    <property type="match status" value="1"/>
</dbReference>
<name>A0A4Y8WPZ4_9PORP</name>